<evidence type="ECO:0000313" key="4">
    <source>
        <dbReference type="Proteomes" id="UP000756860"/>
    </source>
</evidence>
<comment type="caution">
    <text evidence="3">The sequence shown here is derived from an EMBL/GenBank/DDBJ whole genome shotgun (WGS) entry which is preliminary data.</text>
</comment>
<dbReference type="InterPro" id="IPR001460">
    <property type="entry name" value="PCN-bd_Tpept"/>
</dbReference>
<reference evidence="3 4" key="1">
    <citation type="submission" date="2021-05" db="EMBL/GenBank/DDBJ databases">
        <title>The draft genome of Geobacter luticola JCM 17780.</title>
        <authorList>
            <person name="Xu Z."/>
            <person name="Masuda Y."/>
            <person name="Itoh H."/>
            <person name="Senoo K."/>
        </authorList>
    </citation>
    <scope>NUCLEOTIDE SEQUENCE [LARGE SCALE GENOMIC DNA]</scope>
    <source>
        <strain evidence="3 4">JCM 17780</strain>
    </source>
</reference>
<organism evidence="3 4">
    <name type="scientific">Geomobilimonas luticola</name>
    <dbReference type="NCBI Taxonomy" id="1114878"/>
    <lineage>
        <taxon>Bacteria</taxon>
        <taxon>Pseudomonadati</taxon>
        <taxon>Thermodesulfobacteriota</taxon>
        <taxon>Desulfuromonadia</taxon>
        <taxon>Geobacterales</taxon>
        <taxon>Geobacteraceae</taxon>
        <taxon>Geomobilimonas</taxon>
    </lineage>
</organism>
<keyword evidence="1" id="KW-0812">Transmembrane</keyword>
<dbReference type="Pfam" id="PF00905">
    <property type="entry name" value="Transpeptidase"/>
    <property type="match status" value="1"/>
</dbReference>
<dbReference type="Proteomes" id="UP000756860">
    <property type="component" value="Unassembled WGS sequence"/>
</dbReference>
<dbReference type="InterPro" id="IPR012338">
    <property type="entry name" value="Beta-lactam/transpept-like"/>
</dbReference>
<dbReference type="SUPFAM" id="SSF56601">
    <property type="entry name" value="beta-lactamase/transpeptidase-like"/>
    <property type="match status" value="1"/>
</dbReference>
<feature type="domain" description="Penicillin-binding protein transpeptidase" evidence="2">
    <location>
        <begin position="146"/>
        <end position="436"/>
    </location>
</feature>
<keyword evidence="1" id="KW-0472">Membrane</keyword>
<accession>A0ABS5SBE4</accession>
<proteinExistence type="predicted"/>
<name>A0ABS5SBE4_9BACT</name>
<dbReference type="Gene3D" id="3.40.710.10">
    <property type="entry name" value="DD-peptidase/beta-lactamase superfamily"/>
    <property type="match status" value="1"/>
</dbReference>
<evidence type="ECO:0000259" key="2">
    <source>
        <dbReference type="Pfam" id="PF00905"/>
    </source>
</evidence>
<gene>
    <name evidence="3" type="ORF">KI810_06425</name>
</gene>
<protein>
    <submittedName>
        <fullName evidence="3">Penicillin-binding protein</fullName>
    </submittedName>
</protein>
<dbReference type="RefSeq" id="WP_214174604.1">
    <property type="nucleotide sequence ID" value="NZ_JAHCVK010000001.1"/>
</dbReference>
<dbReference type="PANTHER" id="PTHR30627:SF2">
    <property type="entry name" value="PEPTIDOGLYCAN D,D-TRANSPEPTIDASE MRDA"/>
    <property type="match status" value="1"/>
</dbReference>
<evidence type="ECO:0000256" key="1">
    <source>
        <dbReference type="SAM" id="Phobius"/>
    </source>
</evidence>
<sequence>MRDFKHIAGRKRPFRLRLFGRHRTNSLNSFKMQVEPKPDRKWLRYVLPCLAVILAAYPVGSLLFSARNAVSSVNKTPPPVTKVKPYGELTDGQSFRLGTEALHASRYEGERLVAPLADGGKMVYTFDQELQTRVMKVLESYRVPYGAFVAIEPKTGRILAMAGYSAADPSWADQSCYNLYPMASLFKIVTAAAALEQKKVNATTVMPFSGRLTSENPKYWDAPPPRKGRQGQQMDLTMAMGKSVNPVFGRLASDVVGRDSLMASAVLFGFNQPLFPETPVTPSVAQEPRDNLDLRRMGAGLSREVKISPLHAAALMAAIANDGTLMKPFLAEEIRNGKGEEIYSPKAQPLRRLVTPENASELGKMLSSTVSSGTSRKAFHDRRGRPKLATVDIAAKTGSINGINPTGHYSWFAAYAPANDPQIALVALVVNSDKWRIKASYVGEQALEAFFK</sequence>
<keyword evidence="1" id="KW-1133">Transmembrane helix</keyword>
<dbReference type="InterPro" id="IPR050515">
    <property type="entry name" value="Beta-lactam/transpept"/>
</dbReference>
<dbReference type="EMBL" id="JAHCVK010000001">
    <property type="protein sequence ID" value="MBT0652684.1"/>
    <property type="molecule type" value="Genomic_DNA"/>
</dbReference>
<keyword evidence="4" id="KW-1185">Reference proteome</keyword>
<dbReference type="PANTHER" id="PTHR30627">
    <property type="entry name" value="PEPTIDOGLYCAN D,D-TRANSPEPTIDASE"/>
    <property type="match status" value="1"/>
</dbReference>
<evidence type="ECO:0000313" key="3">
    <source>
        <dbReference type="EMBL" id="MBT0652684.1"/>
    </source>
</evidence>
<feature type="transmembrane region" description="Helical" evidence="1">
    <location>
        <begin position="42"/>
        <end position="64"/>
    </location>
</feature>